<dbReference type="OrthoDB" id="9809101at2"/>
<evidence type="ECO:0000313" key="16">
    <source>
        <dbReference type="Proteomes" id="UP000244334"/>
    </source>
</evidence>
<evidence type="ECO:0000256" key="6">
    <source>
        <dbReference type="ARBA" id="ARBA00022490"/>
    </source>
</evidence>
<comment type="similarity">
    <text evidence="4 11 12">Belongs to the transaldolase family. Type 1 subfamily.</text>
</comment>
<dbReference type="AlphaFoldDB" id="A0A1E7Z017"/>
<comment type="subcellular location">
    <subcellularLocation>
        <location evidence="2 11">Cytoplasm</location>
    </subcellularLocation>
</comment>
<dbReference type="PANTHER" id="PTHR10683">
    <property type="entry name" value="TRANSALDOLASE"/>
    <property type="match status" value="1"/>
</dbReference>
<dbReference type="Pfam" id="PF00923">
    <property type="entry name" value="TAL_FSA"/>
    <property type="match status" value="1"/>
</dbReference>
<evidence type="ECO:0000256" key="5">
    <source>
        <dbReference type="ARBA" id="ARBA00013151"/>
    </source>
</evidence>
<dbReference type="HAMAP" id="MF_00492">
    <property type="entry name" value="Transaldolase_1"/>
    <property type="match status" value="1"/>
</dbReference>
<dbReference type="FunFam" id="3.20.20.70:FF:000002">
    <property type="entry name" value="Transaldolase"/>
    <property type="match status" value="1"/>
</dbReference>
<evidence type="ECO:0000256" key="3">
    <source>
        <dbReference type="ARBA" id="ARBA00004857"/>
    </source>
</evidence>
<reference evidence="14 16" key="2">
    <citation type="submission" date="2018-04" db="EMBL/GenBank/DDBJ databases">
        <title>Genomes of the Obligate Erwinia dacicola and Facultative Enterobacter sp. OLF Endosymbionts of the Olive Fruit fly, Bactrocera oleae.</title>
        <authorList>
            <person name="Estes A.M."/>
            <person name="Hearn D.J."/>
            <person name="Agarwal S."/>
            <person name="Pierson E.A."/>
            <person name="Dunning-Hotopp J.C."/>
        </authorList>
    </citation>
    <scope>NUCLEOTIDE SEQUENCE [LARGE SCALE GENOMIC DNA]</scope>
    <source>
        <strain evidence="14 16">Oroville</strain>
    </source>
</reference>
<keyword evidence="16" id="KW-1185">Reference proteome</keyword>
<dbReference type="GO" id="GO:0005829">
    <property type="term" value="C:cytosol"/>
    <property type="evidence" value="ECO:0007669"/>
    <property type="project" value="TreeGrafter"/>
</dbReference>
<feature type="active site" description="Schiff-base intermediate with substrate" evidence="11">
    <location>
        <position position="132"/>
    </location>
</feature>
<keyword evidence="7 11" id="KW-0808">Transferase</keyword>
<dbReference type="Proteomes" id="UP000243534">
    <property type="component" value="Unassembled WGS sequence"/>
</dbReference>
<keyword evidence="6 11" id="KW-0963">Cytoplasm</keyword>
<protein>
    <recommendedName>
        <fullName evidence="5 11">Transaldolase</fullName>
        <ecNumber evidence="5 11">2.2.1.2</ecNumber>
    </recommendedName>
</protein>
<sequence length="317" mass="35103">MTDKLSSLRQLTTVVADTGNIAAMKLYKPQDATTNPSLILSAAQIPEYRKLIDEAVSWAREQTSNKEEQISYAADKLAVNIGLEILKLVPGRISTEVDARLSYDTEGSIAKTHSLIKLYNDAGISNDRILIKLASTWPGIRAAEQLEKEGINCNLTLLFSFAQARACAEAGVFLISPFVGRILDWYKANTDKKEYAPNEDPGVISVTEIYEYYKQHGYETVVMGASFRNVGEIIELAGCDCLTISPGLLKELSETEGTVERKLSYKGEVKARPAKMTEPEFLWQHNQDPMAVQKLAEGIHNFAIDQGKLDKIIADLL</sequence>
<dbReference type="NCBIfam" id="TIGR00874">
    <property type="entry name" value="talAB"/>
    <property type="match status" value="1"/>
</dbReference>
<dbReference type="SUPFAM" id="SSF51569">
    <property type="entry name" value="Aldolase"/>
    <property type="match status" value="1"/>
</dbReference>
<reference evidence="13 15" key="1">
    <citation type="submission" date="2016-07" db="EMBL/GenBank/DDBJ databases">
        <authorList>
            <person name="Yuval B."/>
        </authorList>
    </citation>
    <scope>NUCLEOTIDE SEQUENCE [LARGE SCALE GENOMIC DNA]</scope>
    <source>
        <strain evidence="13 15">IL</strain>
    </source>
</reference>
<dbReference type="CDD" id="cd00957">
    <property type="entry name" value="Transaldolase_TalAB"/>
    <property type="match status" value="1"/>
</dbReference>
<evidence type="ECO:0000256" key="2">
    <source>
        <dbReference type="ARBA" id="ARBA00004496"/>
    </source>
</evidence>
<name>A0A1E7Z017_9GAMM</name>
<evidence type="ECO:0000256" key="7">
    <source>
        <dbReference type="ARBA" id="ARBA00022679"/>
    </source>
</evidence>
<dbReference type="InterPro" id="IPR001585">
    <property type="entry name" value="TAL/FSA"/>
</dbReference>
<dbReference type="GO" id="GO:0004801">
    <property type="term" value="F:transaldolase activity"/>
    <property type="evidence" value="ECO:0007669"/>
    <property type="project" value="UniProtKB-UniRule"/>
</dbReference>
<dbReference type="PROSITE" id="PS01054">
    <property type="entry name" value="TRANSALDOLASE_1"/>
    <property type="match status" value="1"/>
</dbReference>
<evidence type="ECO:0000313" key="15">
    <source>
        <dbReference type="Proteomes" id="UP000243534"/>
    </source>
</evidence>
<evidence type="ECO:0000313" key="14">
    <source>
        <dbReference type="EMBL" id="RAP69934.1"/>
    </source>
</evidence>
<keyword evidence="9 11" id="KW-0704">Schiff base</keyword>
<dbReference type="PANTHER" id="PTHR10683:SF18">
    <property type="entry name" value="TRANSALDOLASE"/>
    <property type="match status" value="1"/>
</dbReference>
<keyword evidence="8 11" id="KW-0570">Pentose shunt</keyword>
<comment type="caution">
    <text evidence="13">The sequence shown here is derived from an EMBL/GenBank/DDBJ whole genome shotgun (WGS) entry which is preliminary data.</text>
</comment>
<evidence type="ECO:0000256" key="11">
    <source>
        <dbReference type="HAMAP-Rule" id="MF_00492"/>
    </source>
</evidence>
<dbReference type="GO" id="GO:0005975">
    <property type="term" value="P:carbohydrate metabolic process"/>
    <property type="evidence" value="ECO:0007669"/>
    <property type="project" value="InterPro"/>
</dbReference>
<dbReference type="InterPro" id="IPR013785">
    <property type="entry name" value="Aldolase_TIM"/>
</dbReference>
<comment type="pathway">
    <text evidence="3 11 12">Carbohydrate degradation; pentose phosphate pathway; D-glyceraldehyde 3-phosphate and beta-D-fructose 6-phosphate from D-ribose 5-phosphate and D-xylulose 5-phosphate (non-oxidative stage): step 2/3.</text>
</comment>
<proteinExistence type="inferred from homology"/>
<dbReference type="UniPathway" id="UPA00115">
    <property type="reaction ID" value="UER00414"/>
</dbReference>
<dbReference type="GO" id="GO:0006098">
    <property type="term" value="P:pentose-phosphate shunt"/>
    <property type="evidence" value="ECO:0007669"/>
    <property type="project" value="UniProtKB-UniRule"/>
</dbReference>
<dbReference type="Proteomes" id="UP000244334">
    <property type="component" value="Unassembled WGS sequence"/>
</dbReference>
<gene>
    <name evidence="11 14" type="primary">tal</name>
    <name evidence="14" type="ORF">ACZ87_03271</name>
    <name evidence="13" type="ORF">BBW68_10775</name>
</gene>
<dbReference type="EC" id="2.2.1.2" evidence="5 11"/>
<dbReference type="RefSeq" id="WP_070135012.1">
    <property type="nucleotide sequence ID" value="NZ_LJAM02000524.1"/>
</dbReference>
<organism evidence="13 15">
    <name type="scientific">Candidatus Erwinia dacicola</name>
    <dbReference type="NCBI Taxonomy" id="252393"/>
    <lineage>
        <taxon>Bacteria</taxon>
        <taxon>Pseudomonadati</taxon>
        <taxon>Pseudomonadota</taxon>
        <taxon>Gammaproteobacteria</taxon>
        <taxon>Enterobacterales</taxon>
        <taxon>Erwiniaceae</taxon>
        <taxon>Erwinia</taxon>
    </lineage>
</organism>
<comment type="catalytic activity">
    <reaction evidence="10 11 12">
        <text>D-sedoheptulose 7-phosphate + D-glyceraldehyde 3-phosphate = D-erythrose 4-phosphate + beta-D-fructose 6-phosphate</text>
        <dbReference type="Rhea" id="RHEA:17053"/>
        <dbReference type="ChEBI" id="CHEBI:16897"/>
        <dbReference type="ChEBI" id="CHEBI:57483"/>
        <dbReference type="ChEBI" id="CHEBI:57634"/>
        <dbReference type="ChEBI" id="CHEBI:59776"/>
        <dbReference type="EC" id="2.2.1.2"/>
    </reaction>
</comment>
<evidence type="ECO:0000313" key="13">
    <source>
        <dbReference type="EMBL" id="OFC62112.1"/>
    </source>
</evidence>
<evidence type="ECO:0000256" key="4">
    <source>
        <dbReference type="ARBA" id="ARBA00008012"/>
    </source>
</evidence>
<evidence type="ECO:0000256" key="1">
    <source>
        <dbReference type="ARBA" id="ARBA00003518"/>
    </source>
</evidence>
<dbReference type="PROSITE" id="PS00958">
    <property type="entry name" value="TRANSALDOLASE_2"/>
    <property type="match status" value="1"/>
</dbReference>
<evidence type="ECO:0000256" key="12">
    <source>
        <dbReference type="RuleBase" id="RU004155"/>
    </source>
</evidence>
<dbReference type="Gene3D" id="3.20.20.70">
    <property type="entry name" value="Aldolase class I"/>
    <property type="match status" value="1"/>
</dbReference>
<evidence type="ECO:0000256" key="8">
    <source>
        <dbReference type="ARBA" id="ARBA00023126"/>
    </source>
</evidence>
<comment type="function">
    <text evidence="1 11 12">Transaldolase is important for the balance of metabolites in the pentose-phosphate pathway.</text>
</comment>
<dbReference type="EMBL" id="LJAM02000524">
    <property type="protein sequence ID" value="RAP69934.1"/>
    <property type="molecule type" value="Genomic_DNA"/>
</dbReference>
<dbReference type="InterPro" id="IPR018225">
    <property type="entry name" value="Transaldolase_AS"/>
</dbReference>
<dbReference type="NCBIfam" id="NF009001">
    <property type="entry name" value="PRK12346.1"/>
    <property type="match status" value="1"/>
</dbReference>
<dbReference type="EMBL" id="MAYS01000295">
    <property type="protein sequence ID" value="OFC62112.1"/>
    <property type="molecule type" value="Genomic_DNA"/>
</dbReference>
<evidence type="ECO:0000256" key="9">
    <source>
        <dbReference type="ARBA" id="ARBA00023270"/>
    </source>
</evidence>
<accession>A0A1E7Z017</accession>
<dbReference type="InterPro" id="IPR004730">
    <property type="entry name" value="Transaldolase_1"/>
</dbReference>
<evidence type="ECO:0000256" key="10">
    <source>
        <dbReference type="ARBA" id="ARBA00048810"/>
    </source>
</evidence>